<proteinExistence type="inferred from homology"/>
<evidence type="ECO:0000256" key="1">
    <source>
        <dbReference type="ARBA" id="ARBA00010759"/>
    </source>
</evidence>
<keyword evidence="4 6" id="KW-0648">Protein biosynthesis</keyword>
<name>A0ABT6KM69_9MICO</name>
<evidence type="ECO:0000256" key="2">
    <source>
        <dbReference type="ARBA" id="ARBA00022723"/>
    </source>
</evidence>
<dbReference type="HAMAP" id="MF_00163">
    <property type="entry name" value="Pep_deformylase"/>
    <property type="match status" value="1"/>
</dbReference>
<dbReference type="Pfam" id="PF01327">
    <property type="entry name" value="Pep_deformylase"/>
    <property type="match status" value="1"/>
</dbReference>
<reference evidence="7 8" key="1">
    <citation type="submission" date="2023-04" db="EMBL/GenBank/DDBJ databases">
        <title>Genome Encyclopedia of Bacteria and Archaea VI: Functional Genomics of Type Strains.</title>
        <authorList>
            <person name="Whitman W."/>
        </authorList>
    </citation>
    <scope>NUCLEOTIDE SEQUENCE [LARGE SCALE GENOMIC DNA]</scope>
    <source>
        <strain evidence="7 8">SG_E_30_P1</strain>
    </source>
</reference>
<keyword evidence="2 6" id="KW-0479">Metal-binding</keyword>
<dbReference type="NCBIfam" id="NF001159">
    <property type="entry name" value="PRK00150.1-3"/>
    <property type="match status" value="1"/>
</dbReference>
<comment type="similarity">
    <text evidence="1 6">Belongs to the polypeptide deformylase family.</text>
</comment>
<protein>
    <recommendedName>
        <fullName evidence="6">Peptide deformylase</fullName>
        <shortName evidence="6">PDF</shortName>
        <ecNumber evidence="6">3.5.1.88</ecNumber>
    </recommendedName>
    <alternativeName>
        <fullName evidence="6">Polypeptide deformylase</fullName>
    </alternativeName>
</protein>
<evidence type="ECO:0000313" key="8">
    <source>
        <dbReference type="Proteomes" id="UP001160142"/>
    </source>
</evidence>
<keyword evidence="8" id="KW-1185">Reference proteome</keyword>
<dbReference type="PANTHER" id="PTHR10458">
    <property type="entry name" value="PEPTIDE DEFORMYLASE"/>
    <property type="match status" value="1"/>
</dbReference>
<evidence type="ECO:0000256" key="4">
    <source>
        <dbReference type="ARBA" id="ARBA00022917"/>
    </source>
</evidence>
<evidence type="ECO:0000256" key="5">
    <source>
        <dbReference type="ARBA" id="ARBA00023004"/>
    </source>
</evidence>
<organism evidence="7 8">
    <name type="scientific">Antiquaquibacter oligotrophicus</name>
    <dbReference type="NCBI Taxonomy" id="2880260"/>
    <lineage>
        <taxon>Bacteria</taxon>
        <taxon>Bacillati</taxon>
        <taxon>Actinomycetota</taxon>
        <taxon>Actinomycetes</taxon>
        <taxon>Micrococcales</taxon>
        <taxon>Microbacteriaceae</taxon>
        <taxon>Antiquaquibacter</taxon>
    </lineage>
</organism>
<comment type="catalytic activity">
    <reaction evidence="6">
        <text>N-terminal N-formyl-L-methionyl-[peptide] + H2O = N-terminal L-methionyl-[peptide] + formate</text>
        <dbReference type="Rhea" id="RHEA:24420"/>
        <dbReference type="Rhea" id="RHEA-COMP:10639"/>
        <dbReference type="Rhea" id="RHEA-COMP:10640"/>
        <dbReference type="ChEBI" id="CHEBI:15377"/>
        <dbReference type="ChEBI" id="CHEBI:15740"/>
        <dbReference type="ChEBI" id="CHEBI:49298"/>
        <dbReference type="ChEBI" id="CHEBI:64731"/>
        <dbReference type="EC" id="3.5.1.88"/>
    </reaction>
</comment>
<comment type="caution">
    <text evidence="7">The sequence shown here is derived from an EMBL/GenBank/DDBJ whole genome shotgun (WGS) entry which is preliminary data.</text>
</comment>
<dbReference type="Gene3D" id="3.90.45.10">
    <property type="entry name" value="Peptide deformylase"/>
    <property type="match status" value="1"/>
</dbReference>
<gene>
    <name evidence="6" type="primary">def</name>
    <name evidence="7" type="ORF">M2152_001292</name>
</gene>
<dbReference type="EC" id="3.5.1.88" evidence="6"/>
<dbReference type="CDD" id="cd00487">
    <property type="entry name" value="Pep_deformylase"/>
    <property type="match status" value="1"/>
</dbReference>
<feature type="binding site" evidence="6">
    <location>
        <position position="97"/>
    </location>
    <ligand>
        <name>Fe cation</name>
        <dbReference type="ChEBI" id="CHEBI:24875"/>
    </ligand>
</feature>
<dbReference type="EMBL" id="JARXVQ010000001">
    <property type="protein sequence ID" value="MDH6181110.1"/>
    <property type="molecule type" value="Genomic_DNA"/>
</dbReference>
<feature type="binding site" evidence="6">
    <location>
        <position position="143"/>
    </location>
    <ligand>
        <name>Fe cation</name>
        <dbReference type="ChEBI" id="CHEBI:24875"/>
    </ligand>
</feature>
<sequence>MAVLPIRITGDPVLHTTASEVTQIDDEVRTLVADMVETMIAAPGVGLAAPQVGVPLRVFVYRWDDGSAIHEGVAINPELWLAPTPPAETTEDDEEGCLSIPGERFPLLRSPAAILRATDLDGERYEVLADGWLARIFQHEYDHLDGVLYADRLEYPEAKAAAKAVRKKGWGTPGHEWMPGRDHLEG</sequence>
<dbReference type="PRINTS" id="PR01576">
    <property type="entry name" value="PDEFORMYLASE"/>
</dbReference>
<accession>A0ABT6KM69</accession>
<evidence type="ECO:0000256" key="3">
    <source>
        <dbReference type="ARBA" id="ARBA00022801"/>
    </source>
</evidence>
<dbReference type="Proteomes" id="UP001160142">
    <property type="component" value="Unassembled WGS sequence"/>
</dbReference>
<comment type="cofactor">
    <cofactor evidence="6">
        <name>Fe(2+)</name>
        <dbReference type="ChEBI" id="CHEBI:29033"/>
    </cofactor>
    <text evidence="6">Binds 1 Fe(2+) ion.</text>
</comment>
<evidence type="ECO:0000256" key="6">
    <source>
        <dbReference type="HAMAP-Rule" id="MF_00163"/>
    </source>
</evidence>
<dbReference type="PIRSF" id="PIRSF004749">
    <property type="entry name" value="Pep_def"/>
    <property type="match status" value="1"/>
</dbReference>
<dbReference type="InterPro" id="IPR023635">
    <property type="entry name" value="Peptide_deformylase"/>
</dbReference>
<dbReference type="GO" id="GO:0042586">
    <property type="term" value="F:peptide deformylase activity"/>
    <property type="evidence" value="ECO:0007669"/>
    <property type="project" value="UniProtKB-EC"/>
</dbReference>
<feature type="binding site" evidence="6">
    <location>
        <position position="139"/>
    </location>
    <ligand>
        <name>Fe cation</name>
        <dbReference type="ChEBI" id="CHEBI:24875"/>
    </ligand>
</feature>
<dbReference type="InterPro" id="IPR036821">
    <property type="entry name" value="Peptide_deformylase_sf"/>
</dbReference>
<keyword evidence="5 6" id="KW-0408">Iron</keyword>
<dbReference type="NCBIfam" id="TIGR00079">
    <property type="entry name" value="pept_deformyl"/>
    <property type="match status" value="1"/>
</dbReference>
<dbReference type="SUPFAM" id="SSF56420">
    <property type="entry name" value="Peptide deformylase"/>
    <property type="match status" value="1"/>
</dbReference>
<dbReference type="PANTHER" id="PTHR10458:SF2">
    <property type="entry name" value="PEPTIDE DEFORMYLASE, MITOCHONDRIAL"/>
    <property type="match status" value="1"/>
</dbReference>
<comment type="function">
    <text evidence="6">Removes the formyl group from the N-terminal Met of newly synthesized proteins. Requires at least a dipeptide for an efficient rate of reaction. N-terminal L-methionine is a prerequisite for activity but the enzyme has broad specificity at other positions.</text>
</comment>
<dbReference type="RefSeq" id="WP_322133432.1">
    <property type="nucleotide sequence ID" value="NZ_CP085036.1"/>
</dbReference>
<evidence type="ECO:0000313" key="7">
    <source>
        <dbReference type="EMBL" id="MDH6181110.1"/>
    </source>
</evidence>
<keyword evidence="3 6" id="KW-0378">Hydrolase</keyword>
<feature type="active site" evidence="6">
    <location>
        <position position="140"/>
    </location>
</feature>